<name>A0A0N7IEQ5_9BACE</name>
<dbReference type="KEGG" id="bcel:BcellWH2_00796"/>
<dbReference type="PATRIC" id="fig|246787.4.peg.821"/>
<sequence length="232" mass="27480">MKTNQEMVRYIDSFSVVQRTSDGYFDGSELLRQWNNVEGNPRRRMSEFIDSPKVKEFLKALADDESHRSKTDIGENQLLIKVKGKNTKEGKTPDKVWMNPLLFIKFAMWINPTFEVKVLRFVYDEMIRYRNDAGDAYKELSSAVMKIVPKDFMPKAMQKVGEALNWVIFNNHEKMLRNKHGDEIKQRELWQLEKKVADLINEGFITNFDNLISYLRNQYQKRNYPQVFNYAS</sequence>
<proteinExistence type="predicted"/>
<evidence type="ECO:0000313" key="3">
    <source>
        <dbReference type="Proteomes" id="UP000061809"/>
    </source>
</evidence>
<feature type="domain" description="KilA-N" evidence="1">
    <location>
        <begin position="5"/>
        <end position="125"/>
    </location>
</feature>
<gene>
    <name evidence="2" type="ORF">BcellWH2_00796</name>
</gene>
<dbReference type="RefSeq" id="WP_029429227.1">
    <property type="nucleotide sequence ID" value="NZ_CP012801.1"/>
</dbReference>
<dbReference type="PROSITE" id="PS51301">
    <property type="entry name" value="KILA_N"/>
    <property type="match status" value="1"/>
</dbReference>
<dbReference type="InterPro" id="IPR017880">
    <property type="entry name" value="KilA_N"/>
</dbReference>
<accession>A0A0N7IEQ5</accession>
<dbReference type="Pfam" id="PF04383">
    <property type="entry name" value="KilA-N"/>
    <property type="match status" value="1"/>
</dbReference>
<protein>
    <submittedName>
        <fullName evidence="2">KilA-N domain protein</fullName>
    </submittedName>
</protein>
<dbReference type="Proteomes" id="UP000061809">
    <property type="component" value="Chromosome"/>
</dbReference>
<organism evidence="2 3">
    <name type="scientific">Bacteroides cellulosilyticus</name>
    <dbReference type="NCBI Taxonomy" id="246787"/>
    <lineage>
        <taxon>Bacteria</taxon>
        <taxon>Pseudomonadati</taxon>
        <taxon>Bacteroidota</taxon>
        <taxon>Bacteroidia</taxon>
        <taxon>Bacteroidales</taxon>
        <taxon>Bacteroidaceae</taxon>
        <taxon>Bacteroides</taxon>
    </lineage>
</organism>
<dbReference type="EMBL" id="CP012801">
    <property type="protein sequence ID" value="ALJ58059.1"/>
    <property type="molecule type" value="Genomic_DNA"/>
</dbReference>
<dbReference type="InterPro" id="IPR018004">
    <property type="entry name" value="KilA/APSES_HTH"/>
</dbReference>
<reference evidence="2 3" key="1">
    <citation type="journal article" date="2015" name="Science">
        <title>Genetic determinants of in vivo fitness and diet responsiveness in multiple human gut Bacteroides.</title>
        <authorList>
            <person name="Wu M."/>
            <person name="McNulty N.P."/>
            <person name="Rodionov D.A."/>
            <person name="Khoroshkin M.S."/>
            <person name="Griffin N.W."/>
            <person name="Cheng J."/>
            <person name="Latreille P."/>
            <person name="Kerstetter R.A."/>
            <person name="Terrapon N."/>
            <person name="Henrissat B."/>
            <person name="Osterman A.L."/>
            <person name="Gordon J.I."/>
        </authorList>
    </citation>
    <scope>NUCLEOTIDE SEQUENCE [LARGE SCALE GENOMIC DNA]</scope>
    <source>
        <strain evidence="2 3">WH2</strain>
    </source>
</reference>
<dbReference type="AlphaFoldDB" id="A0A0N7IEQ5"/>
<evidence type="ECO:0000259" key="1">
    <source>
        <dbReference type="PROSITE" id="PS51301"/>
    </source>
</evidence>
<evidence type="ECO:0000313" key="2">
    <source>
        <dbReference type="EMBL" id="ALJ58059.1"/>
    </source>
</evidence>